<evidence type="ECO:0000313" key="2">
    <source>
        <dbReference type="EMBL" id="MPC45307.1"/>
    </source>
</evidence>
<proteinExistence type="predicted"/>
<evidence type="ECO:0000313" key="3">
    <source>
        <dbReference type="Proteomes" id="UP000324222"/>
    </source>
</evidence>
<gene>
    <name evidence="2" type="ORF">E2C01_039003</name>
</gene>
<protein>
    <submittedName>
        <fullName evidence="2">Uncharacterized protein</fullName>
    </submittedName>
</protein>
<feature type="region of interest" description="Disordered" evidence="1">
    <location>
        <begin position="1"/>
        <end position="24"/>
    </location>
</feature>
<dbReference type="EMBL" id="VSRR010006670">
    <property type="protein sequence ID" value="MPC45307.1"/>
    <property type="molecule type" value="Genomic_DNA"/>
</dbReference>
<reference evidence="2 3" key="1">
    <citation type="submission" date="2019-05" db="EMBL/GenBank/DDBJ databases">
        <title>Another draft genome of Portunus trituberculatus and its Hox gene families provides insights of decapod evolution.</title>
        <authorList>
            <person name="Jeong J.-H."/>
            <person name="Song I."/>
            <person name="Kim S."/>
            <person name="Choi T."/>
            <person name="Kim D."/>
            <person name="Ryu S."/>
            <person name="Kim W."/>
        </authorList>
    </citation>
    <scope>NUCLEOTIDE SEQUENCE [LARGE SCALE GENOMIC DNA]</scope>
    <source>
        <tissue evidence="2">Muscle</tissue>
    </source>
</reference>
<name>A0A5B7FIE5_PORTR</name>
<organism evidence="2 3">
    <name type="scientific">Portunus trituberculatus</name>
    <name type="common">Swimming crab</name>
    <name type="synonym">Neptunus trituberculatus</name>
    <dbReference type="NCBI Taxonomy" id="210409"/>
    <lineage>
        <taxon>Eukaryota</taxon>
        <taxon>Metazoa</taxon>
        <taxon>Ecdysozoa</taxon>
        <taxon>Arthropoda</taxon>
        <taxon>Crustacea</taxon>
        <taxon>Multicrustacea</taxon>
        <taxon>Malacostraca</taxon>
        <taxon>Eumalacostraca</taxon>
        <taxon>Eucarida</taxon>
        <taxon>Decapoda</taxon>
        <taxon>Pleocyemata</taxon>
        <taxon>Brachyura</taxon>
        <taxon>Eubrachyura</taxon>
        <taxon>Portunoidea</taxon>
        <taxon>Portunidae</taxon>
        <taxon>Portuninae</taxon>
        <taxon>Portunus</taxon>
    </lineage>
</organism>
<comment type="caution">
    <text evidence="2">The sequence shown here is derived from an EMBL/GenBank/DDBJ whole genome shotgun (WGS) entry which is preliminary data.</text>
</comment>
<keyword evidence="3" id="KW-1185">Reference proteome</keyword>
<accession>A0A5B7FIE5</accession>
<dbReference type="AlphaFoldDB" id="A0A5B7FIE5"/>
<evidence type="ECO:0000256" key="1">
    <source>
        <dbReference type="SAM" id="MobiDB-lite"/>
    </source>
</evidence>
<sequence>MFSVSVGVRSDSQHSVSLEKSTMNRKWERKRALKPYDVTHLSTASLAGLSPPRSPPSSMAMYTAKAAKERMPRVVFKMG</sequence>
<dbReference type="Proteomes" id="UP000324222">
    <property type="component" value="Unassembled WGS sequence"/>
</dbReference>